<dbReference type="InterPro" id="IPR002501">
    <property type="entry name" value="PsdUridine_synth_N"/>
</dbReference>
<accession>A0ABU1T122</accession>
<dbReference type="PANTHER" id="PTHR13767:SF2">
    <property type="entry name" value="PSEUDOURIDYLATE SYNTHASE TRUB1"/>
    <property type="match status" value="1"/>
</dbReference>
<dbReference type="InterPro" id="IPR020103">
    <property type="entry name" value="PsdUridine_synth_cat_dom_sf"/>
</dbReference>
<dbReference type="Pfam" id="PF16198">
    <property type="entry name" value="TruB_C_2"/>
    <property type="match status" value="1"/>
</dbReference>
<evidence type="ECO:0000256" key="3">
    <source>
        <dbReference type="ARBA" id="ARBA00022694"/>
    </source>
</evidence>
<dbReference type="InterPro" id="IPR014780">
    <property type="entry name" value="tRNA_psdUridine_synth_TruB"/>
</dbReference>
<dbReference type="GO" id="GO:0160148">
    <property type="term" value="F:tRNA pseudouridine(55) synthase activity"/>
    <property type="evidence" value="ECO:0007669"/>
    <property type="project" value="UniProtKB-EC"/>
</dbReference>
<dbReference type="CDD" id="cd02573">
    <property type="entry name" value="PseudoU_synth_EcTruB"/>
    <property type="match status" value="1"/>
</dbReference>
<comment type="caution">
    <text evidence="8">The sequence shown here is derived from an EMBL/GenBank/DDBJ whole genome shotgun (WGS) entry which is preliminary data.</text>
</comment>
<dbReference type="SUPFAM" id="SSF55120">
    <property type="entry name" value="Pseudouridine synthase"/>
    <property type="match status" value="1"/>
</dbReference>
<evidence type="ECO:0000256" key="2">
    <source>
        <dbReference type="ARBA" id="ARBA00005642"/>
    </source>
</evidence>
<dbReference type="EMBL" id="JAVDUJ010000001">
    <property type="protein sequence ID" value="MDR6939069.1"/>
    <property type="molecule type" value="Genomic_DNA"/>
</dbReference>
<feature type="active site" description="Nucleophile" evidence="5">
    <location>
        <position position="64"/>
    </location>
</feature>
<dbReference type="Pfam" id="PF01509">
    <property type="entry name" value="TruB_N"/>
    <property type="match status" value="1"/>
</dbReference>
<dbReference type="Proteomes" id="UP001266099">
    <property type="component" value="Unassembled WGS sequence"/>
</dbReference>
<comment type="function">
    <text evidence="5">Responsible for synthesis of pseudouridine from uracil-55 in the psi GC loop of transfer RNAs.</text>
</comment>
<reference evidence="8 9" key="1">
    <citation type="submission" date="2023-07" db="EMBL/GenBank/DDBJ databases">
        <title>Sequencing the genomes of 1000 actinobacteria strains.</title>
        <authorList>
            <person name="Klenk H.-P."/>
        </authorList>
    </citation>
    <scope>NUCLEOTIDE SEQUENCE [LARGE SCALE GENOMIC DNA]</scope>
    <source>
        <strain evidence="8 9">DSM 15539</strain>
    </source>
</reference>
<evidence type="ECO:0000259" key="7">
    <source>
        <dbReference type="Pfam" id="PF16198"/>
    </source>
</evidence>
<dbReference type="InterPro" id="IPR036974">
    <property type="entry name" value="PUA_sf"/>
</dbReference>
<name>A0ABU1T122_9ACTO</name>
<sequence>MKRSPGQEYQRRIMPWGDLPRAEKAAPSGLILIDKDQGVTSHDVVGAMRRLAGTRKVGHGGTLDPMATGLLTIGIGRATKLLTYLSGCEKTYRATICLGANTNTEDADGEIIMPDAAARSNLSTLSAAVIDREIAALTGEIMQVPASFSALKVNGKRAHELARAGIHVELAARKVRISRFVRLSEPKVNTELFEFPVVVFDVEVSCSAGTYIRSLARDLGAALQVGAHLRMLRRIKVRSWSVDAAKSVAQCGDMVAARKVLPMISLADCCRMLFPRISVTAEEARLLGSGQFIPYRRSVLPSELGDGLLDPKLESYAVTQEVPKVVAAFTDAGEVVSLLSRRGRYYKPDLQLADA</sequence>
<feature type="domain" description="tRNA pseudouridylate synthase B C-terminal" evidence="7">
    <location>
        <begin position="213"/>
        <end position="243"/>
    </location>
</feature>
<dbReference type="NCBIfam" id="TIGR00431">
    <property type="entry name" value="TruB"/>
    <property type="match status" value="1"/>
</dbReference>
<keyword evidence="3 5" id="KW-0819">tRNA processing</keyword>
<evidence type="ECO:0000313" key="9">
    <source>
        <dbReference type="Proteomes" id="UP001266099"/>
    </source>
</evidence>
<gene>
    <name evidence="5" type="primary">truB</name>
    <name evidence="8" type="ORF">J2S36_000612</name>
</gene>
<dbReference type="InterPro" id="IPR032819">
    <property type="entry name" value="TruB_C"/>
</dbReference>
<keyword evidence="9" id="KW-1185">Reference proteome</keyword>
<dbReference type="HAMAP" id="MF_01080">
    <property type="entry name" value="TruB_bact"/>
    <property type="match status" value="1"/>
</dbReference>
<dbReference type="Gene3D" id="3.30.2350.10">
    <property type="entry name" value="Pseudouridine synthase"/>
    <property type="match status" value="1"/>
</dbReference>
<proteinExistence type="inferred from homology"/>
<comment type="catalytic activity">
    <reaction evidence="1 5">
        <text>uridine(55) in tRNA = pseudouridine(55) in tRNA</text>
        <dbReference type="Rhea" id="RHEA:42532"/>
        <dbReference type="Rhea" id="RHEA-COMP:10101"/>
        <dbReference type="Rhea" id="RHEA-COMP:10102"/>
        <dbReference type="ChEBI" id="CHEBI:65314"/>
        <dbReference type="ChEBI" id="CHEBI:65315"/>
        <dbReference type="EC" id="5.4.99.25"/>
    </reaction>
</comment>
<comment type="similarity">
    <text evidence="2 5">Belongs to the pseudouridine synthase TruB family. Type 1 subfamily.</text>
</comment>
<dbReference type="EC" id="5.4.99.25" evidence="5"/>
<evidence type="ECO:0000256" key="5">
    <source>
        <dbReference type="HAMAP-Rule" id="MF_01080"/>
    </source>
</evidence>
<evidence type="ECO:0000256" key="1">
    <source>
        <dbReference type="ARBA" id="ARBA00000385"/>
    </source>
</evidence>
<evidence type="ECO:0000256" key="4">
    <source>
        <dbReference type="ARBA" id="ARBA00023235"/>
    </source>
</evidence>
<protein>
    <recommendedName>
        <fullName evidence="5">tRNA pseudouridine synthase B</fullName>
        <ecNumber evidence="5">5.4.99.25</ecNumber>
    </recommendedName>
    <alternativeName>
        <fullName evidence="5">tRNA pseudouridine(55) synthase</fullName>
        <shortName evidence="5">Psi55 synthase</shortName>
    </alternativeName>
    <alternativeName>
        <fullName evidence="5">tRNA pseudouridylate synthase</fullName>
    </alternativeName>
    <alternativeName>
        <fullName evidence="5">tRNA-uridine isomerase</fullName>
    </alternativeName>
</protein>
<evidence type="ECO:0000259" key="6">
    <source>
        <dbReference type="Pfam" id="PF01509"/>
    </source>
</evidence>
<keyword evidence="4 5" id="KW-0413">Isomerase</keyword>
<organism evidence="8 9">
    <name type="scientific">Arcanobacterium hippocoleae</name>
    <dbReference type="NCBI Taxonomy" id="149017"/>
    <lineage>
        <taxon>Bacteria</taxon>
        <taxon>Bacillati</taxon>
        <taxon>Actinomycetota</taxon>
        <taxon>Actinomycetes</taxon>
        <taxon>Actinomycetales</taxon>
        <taxon>Actinomycetaceae</taxon>
        <taxon>Arcanobacterium</taxon>
    </lineage>
</organism>
<dbReference type="PANTHER" id="PTHR13767">
    <property type="entry name" value="TRNA-PSEUDOURIDINE SYNTHASE"/>
    <property type="match status" value="1"/>
</dbReference>
<dbReference type="Gene3D" id="2.30.130.10">
    <property type="entry name" value="PUA domain"/>
    <property type="match status" value="1"/>
</dbReference>
<evidence type="ECO:0000313" key="8">
    <source>
        <dbReference type="EMBL" id="MDR6939069.1"/>
    </source>
</evidence>
<dbReference type="RefSeq" id="WP_309955395.1">
    <property type="nucleotide sequence ID" value="NZ_JAVDUJ010000001.1"/>
</dbReference>
<feature type="domain" description="Pseudouridine synthase II N-terminal" evidence="6">
    <location>
        <begin position="49"/>
        <end position="212"/>
    </location>
</feature>